<accession>A0A2K1R2N6</accession>
<protein>
    <recommendedName>
        <fullName evidence="2">DUF8004 domain-containing protein</fullName>
    </recommendedName>
</protein>
<dbReference type="PANTHER" id="PTHR39601">
    <property type="entry name" value="CHORIOGENIN HMINOR"/>
    <property type="match status" value="1"/>
</dbReference>
<proteinExistence type="predicted"/>
<keyword evidence="4" id="KW-1185">Reference proteome</keyword>
<evidence type="ECO:0000313" key="3">
    <source>
        <dbReference type="EMBL" id="PNS21453.1"/>
    </source>
</evidence>
<comment type="caution">
    <text evidence="3">The sequence shown here is derived from an EMBL/GenBank/DDBJ whole genome shotgun (WGS) entry which is preliminary data.</text>
</comment>
<dbReference type="Proteomes" id="UP000243797">
    <property type="component" value="Unassembled WGS sequence"/>
</dbReference>
<dbReference type="EMBL" id="NKHZ01000011">
    <property type="protein sequence ID" value="PNS21453.1"/>
    <property type="molecule type" value="Genomic_DNA"/>
</dbReference>
<sequence length="912" mass="100972">MSQPCTPLVEVPRMAPGFLDFIQMTAPVTPTSPLTPPLAIPPRGRSATQEARPPSVRSRACSASSTSSVPNFSRVMSQRKASVPDLPRLTIDPLPLPRRSTLARRANTVIKRWDGATRRATKWDCLRRDSELYDPHASCAIHFHAKGRSQRGPSLRVPFDVVAKSGCLSALRARPEQQQQQHHHQPSPISDSPASDSGYSSHGSTEDTHNLFIGPPDYLTRDEALQWHMTTRNVFAWMMDKPLVGYSLGRSLIDLLERLLTIRSATADSVDDVIAYADRMGYTDMTSQPDYALAMLCFAEHYRLRDLWTNAFVHCAGMNDILYQSSELASISRQTQASITKTYLKMDLKVTKVTRAMTNFLEEDLSPAKLGLTISQRAHLDRFRSFLNSFYVGKLGYWPPPEYTMDLFHAMRYDFECLYDLLVDKESFPHLPNATSGGLCVLQNVSAFDTRHDFQPLDHPLPLNPQHGALDSKSLSARGLRSLLNSKSSRRNLLASARTGLDGATNKIAPHVTQCALVKSYLSFELDGLARLEPDLAIADARKVRWIHIYYTLQMLRSITTSPPSFNPTSCPYHTCPSIPAIPWTSTNRNSILAVHPALRSPAPSDRSTPTTPPLQTPQSIHPDCVRDDYFSSSTSATSTPVSANRDPFPLPLKVSSPTLTRAASVLSRRASFLSSRSRTTKRGSQVFSPVSREIDEEDEDETSSTIGHVHMEKRGVNLDDEGDEDEEGEEVFELDAGPRTPTLDCNGMMGMVGFGNGAFGPFELDAVEPGMWLEDESEDEAGEEGDEHEVFEWGLTKGHLCVYDGIETARRHGTGSDGSVSDGEDTSAVGSSASEYSDGTWDSEGTTTTALTPVLESPGSAGSERWAGGYRDCIGKGREAEEDYFEKRGGRYFDIEEEEADLWIDIPTRRY</sequence>
<dbReference type="OrthoDB" id="4114825at2759"/>
<feature type="region of interest" description="Disordered" evidence="1">
    <location>
        <begin position="813"/>
        <end position="869"/>
    </location>
</feature>
<organism evidence="3 4">
    <name type="scientific">Sphaceloma murrayae</name>
    <dbReference type="NCBI Taxonomy" id="2082308"/>
    <lineage>
        <taxon>Eukaryota</taxon>
        <taxon>Fungi</taxon>
        <taxon>Dikarya</taxon>
        <taxon>Ascomycota</taxon>
        <taxon>Pezizomycotina</taxon>
        <taxon>Dothideomycetes</taxon>
        <taxon>Dothideomycetidae</taxon>
        <taxon>Myriangiales</taxon>
        <taxon>Elsinoaceae</taxon>
        <taxon>Sphaceloma</taxon>
    </lineage>
</organism>
<name>A0A2K1R2N6_9PEZI</name>
<evidence type="ECO:0000313" key="4">
    <source>
        <dbReference type="Proteomes" id="UP000243797"/>
    </source>
</evidence>
<dbReference type="InParanoid" id="A0A2K1R2N6"/>
<evidence type="ECO:0000259" key="2">
    <source>
        <dbReference type="Pfam" id="PF26013"/>
    </source>
</evidence>
<dbReference type="STRING" id="2082308.A0A2K1R2N6"/>
<feature type="region of interest" description="Disordered" evidence="1">
    <location>
        <begin position="173"/>
        <end position="209"/>
    </location>
</feature>
<evidence type="ECO:0000256" key="1">
    <source>
        <dbReference type="SAM" id="MobiDB-lite"/>
    </source>
</evidence>
<feature type="compositionally biased region" description="Low complexity" evidence="1">
    <location>
        <begin position="51"/>
        <end position="70"/>
    </location>
</feature>
<feature type="region of interest" description="Disordered" evidence="1">
    <location>
        <begin position="599"/>
        <end position="648"/>
    </location>
</feature>
<feature type="compositionally biased region" description="Acidic residues" evidence="1">
    <location>
        <begin position="719"/>
        <end position="732"/>
    </location>
</feature>
<dbReference type="PANTHER" id="PTHR39601:SF1">
    <property type="entry name" value="CHORIOGENIN HMINOR"/>
    <property type="match status" value="1"/>
</dbReference>
<feature type="compositionally biased region" description="Low complexity" evidence="1">
    <location>
        <begin position="186"/>
        <end position="203"/>
    </location>
</feature>
<feature type="compositionally biased region" description="Polar residues" evidence="1">
    <location>
        <begin position="829"/>
        <end position="838"/>
    </location>
</feature>
<gene>
    <name evidence="3" type="ORF">CAC42_1232</name>
</gene>
<reference evidence="3 4" key="1">
    <citation type="submission" date="2017-06" db="EMBL/GenBank/DDBJ databases">
        <title>Draft genome sequence of a variant of Elsinoe murrayae.</title>
        <authorList>
            <person name="Cheng Q."/>
        </authorList>
    </citation>
    <scope>NUCLEOTIDE SEQUENCE [LARGE SCALE GENOMIC DNA]</scope>
    <source>
        <strain evidence="3 4">CQ-2017a</strain>
    </source>
</reference>
<feature type="region of interest" description="Disordered" evidence="1">
    <location>
        <begin position="30"/>
        <end position="71"/>
    </location>
</feature>
<feature type="region of interest" description="Disordered" evidence="1">
    <location>
        <begin position="673"/>
        <end position="732"/>
    </location>
</feature>
<dbReference type="AlphaFoldDB" id="A0A2K1R2N6"/>
<dbReference type="Pfam" id="PF26013">
    <property type="entry name" value="DUF8004"/>
    <property type="match status" value="1"/>
</dbReference>
<feature type="domain" description="DUF8004" evidence="2">
    <location>
        <begin position="271"/>
        <end position="362"/>
    </location>
</feature>
<dbReference type="InterPro" id="IPR058317">
    <property type="entry name" value="DUF8004"/>
</dbReference>